<dbReference type="EMBL" id="CM017878">
    <property type="protein sequence ID" value="KAG1355191.1"/>
    <property type="molecule type" value="Genomic_DNA"/>
</dbReference>
<evidence type="ECO:0000313" key="2">
    <source>
        <dbReference type="EMBL" id="KAG1355191.1"/>
    </source>
</evidence>
<feature type="region of interest" description="Disordered" evidence="1">
    <location>
        <begin position="75"/>
        <end position="119"/>
    </location>
</feature>
<evidence type="ECO:0000256" key="1">
    <source>
        <dbReference type="SAM" id="MobiDB-lite"/>
    </source>
</evidence>
<feature type="compositionally biased region" description="Acidic residues" evidence="1">
    <location>
        <begin position="76"/>
        <end position="105"/>
    </location>
</feature>
<sequence length="119" mass="14010">MSLSNSSFNIPSMNIDDDNVSSDIDAYQEDDITNPSVFQANEELNTPNLLIDFSWYEMLDDDEICKLRNRLKEAIVEEEEEEEEEDEEDVENEEEEKFEDDDEADEEKHEFELLDSDND</sequence>
<dbReference type="Proteomes" id="UP000797356">
    <property type="component" value="Chromosome 7"/>
</dbReference>
<evidence type="ECO:0000313" key="3">
    <source>
        <dbReference type="Proteomes" id="UP000797356"/>
    </source>
</evidence>
<organism evidence="2 3">
    <name type="scientific">Cocos nucifera</name>
    <name type="common">Coconut palm</name>
    <dbReference type="NCBI Taxonomy" id="13894"/>
    <lineage>
        <taxon>Eukaryota</taxon>
        <taxon>Viridiplantae</taxon>
        <taxon>Streptophyta</taxon>
        <taxon>Embryophyta</taxon>
        <taxon>Tracheophyta</taxon>
        <taxon>Spermatophyta</taxon>
        <taxon>Magnoliopsida</taxon>
        <taxon>Liliopsida</taxon>
        <taxon>Arecaceae</taxon>
        <taxon>Arecoideae</taxon>
        <taxon>Cocoseae</taxon>
        <taxon>Attaleinae</taxon>
        <taxon>Cocos</taxon>
    </lineage>
</organism>
<protein>
    <submittedName>
        <fullName evidence="2">Uncharacterized protein</fullName>
    </submittedName>
</protein>
<keyword evidence="3" id="KW-1185">Reference proteome</keyword>
<gene>
    <name evidence="2" type="ORF">COCNU_07G013030</name>
</gene>
<feature type="compositionally biased region" description="Polar residues" evidence="1">
    <location>
        <begin position="1"/>
        <end position="12"/>
    </location>
</feature>
<dbReference type="AlphaFoldDB" id="A0A8K0N5H7"/>
<name>A0A8K0N5H7_COCNU</name>
<feature type="region of interest" description="Disordered" evidence="1">
    <location>
        <begin position="1"/>
        <end position="21"/>
    </location>
</feature>
<comment type="caution">
    <text evidence="2">The sequence shown here is derived from an EMBL/GenBank/DDBJ whole genome shotgun (WGS) entry which is preliminary data.</text>
</comment>
<accession>A0A8K0N5H7</accession>
<reference evidence="2" key="1">
    <citation type="journal article" date="2017" name="Gigascience">
        <title>The genome draft of coconut (Cocos nucifera).</title>
        <authorList>
            <person name="Xiao Y."/>
            <person name="Xu P."/>
            <person name="Fan H."/>
            <person name="Baudouin L."/>
            <person name="Xia W."/>
            <person name="Bocs S."/>
            <person name="Xu J."/>
            <person name="Li Q."/>
            <person name="Guo A."/>
            <person name="Zhou L."/>
            <person name="Li J."/>
            <person name="Wu Y."/>
            <person name="Ma Z."/>
            <person name="Armero A."/>
            <person name="Issali A.E."/>
            <person name="Liu N."/>
            <person name="Peng M."/>
            <person name="Yang Y."/>
        </authorList>
    </citation>
    <scope>NUCLEOTIDE SEQUENCE</scope>
    <source>
        <tissue evidence="2">Spear leaf of Hainan Tall coconut</tissue>
    </source>
</reference>
<reference evidence="2" key="2">
    <citation type="submission" date="2019-07" db="EMBL/GenBank/DDBJ databases">
        <authorList>
            <person name="Yang Y."/>
            <person name="Bocs S."/>
            <person name="Baudouin L."/>
        </authorList>
    </citation>
    <scope>NUCLEOTIDE SEQUENCE</scope>
    <source>
        <tissue evidence="2">Spear leaf of Hainan Tall coconut</tissue>
    </source>
</reference>
<proteinExistence type="predicted"/>